<dbReference type="EMBL" id="CP013652">
    <property type="protein sequence ID" value="ALS22566.1"/>
    <property type="molecule type" value="Genomic_DNA"/>
</dbReference>
<dbReference type="SMART" id="SM00939">
    <property type="entry name" value="PepX_C"/>
    <property type="match status" value="1"/>
</dbReference>
<evidence type="ECO:0000313" key="3">
    <source>
        <dbReference type="EMBL" id="ALS22566.1"/>
    </source>
</evidence>
<dbReference type="PATRIC" id="fig|162209.4.peg.2334"/>
<dbReference type="InterPro" id="IPR013736">
    <property type="entry name" value="Xaa-Pro_dipept_C"/>
</dbReference>
<keyword evidence="1" id="KW-0378">Hydrolase</keyword>
<sequence length="740" mass="83125">MRLPWKNTPRTIAIFLRVQSMTVKTMEVNPRTFTVSGEDIHLYLHTYGTVSIVSDIQISLVPKVPWSQWIVSFPSWEEAANGDLLVFGIPVILFKNEERLNRLMARCEEIGIGVANPHIWDMQEGGRSYSHDRLWDLERSFKPVKPEEAGGSVLRASYLLQDDTIRSSIVIFISGVLRMSRSSVCFGGVVVERKQPCTLRDGTVLYADIYRPDEPEKEYPVLLMRQPYGRAIASTVSHAHPLWYAQHGYIVVIQDVRGRGDSQGEFIPFIHEAQDGYDAVEWAAKLPGSTGRVGMYGFSYQGSTQWAAASAHPPHLKAIAPAMCAADLYHGMFYPHGRFAIREHLPWAYQLARDTARRLGDSEAERYCTQMMRSPDALIWQLPVLGEHHPVLRKYFPAYFEWCEHSGYDAYWAERDWLPKVKERPVPSLQIGGWYDVFLMGTMQSYEALQQEPGSPELFHRLIVGPWTHIPWGRKAGGVDHGDQADGDIHLEQVRWFDYWLKDKRDAELFHEPAIRYFERGSNVWRHSDRTSLMQPAAESSLWYLQGGEKPANGALGGGSLSPEEPGGAPSVPDVFVYDARLPMSLESYLPLDRSPAQDRYEILVYTSEPLESPMHILGSPKATIYFQTLGGPTDLVATLSVVLPDGTARFLAVGRTELSREQVEGWGKAEISLRPCALHLDRGSSIRLELTGSGFPLFARHPNHADADLHRAGAESLRIATVAVGSQSGMASFIALPNL</sequence>
<dbReference type="InterPro" id="IPR029058">
    <property type="entry name" value="AB_hydrolase_fold"/>
</dbReference>
<reference evidence="3 4" key="2">
    <citation type="journal article" date="2016" name="Genome Announc.">
        <title>Complete Genome Sequences of Two Interactive Moderate Thermophiles, Paenibacillus napthalenovorans 32O-Y and Paenibacillus sp. 32O-W.</title>
        <authorList>
            <person name="Butler R.R.III."/>
            <person name="Wang J."/>
            <person name="Stark B.C."/>
            <person name="Pombert J.F."/>
        </authorList>
    </citation>
    <scope>NUCLEOTIDE SEQUENCE [LARGE SCALE GENOMIC DNA]</scope>
    <source>
        <strain evidence="3 4">32O-Y</strain>
    </source>
</reference>
<evidence type="ECO:0000256" key="1">
    <source>
        <dbReference type="ARBA" id="ARBA00022801"/>
    </source>
</evidence>
<dbReference type="SUPFAM" id="SSF53474">
    <property type="entry name" value="alpha/beta-Hydrolases"/>
    <property type="match status" value="1"/>
</dbReference>
<dbReference type="InterPro" id="IPR005674">
    <property type="entry name" value="CocE/Ser_esterase"/>
</dbReference>
<name>A0A0U2VP68_9BACL</name>
<dbReference type="InterPro" id="IPR000383">
    <property type="entry name" value="Xaa-Pro-like_dom"/>
</dbReference>
<dbReference type="Gene3D" id="1.10.3020.10">
    <property type="entry name" value="alpha-amino acid ester hydrolase ( Helical cap domain)"/>
    <property type="match status" value="1"/>
</dbReference>
<proteinExistence type="predicted"/>
<accession>A0A0U2VP68</accession>
<evidence type="ECO:0000259" key="2">
    <source>
        <dbReference type="SMART" id="SM00939"/>
    </source>
</evidence>
<dbReference type="AlphaFoldDB" id="A0A0U2VP68"/>
<dbReference type="GO" id="GO:0008239">
    <property type="term" value="F:dipeptidyl-peptidase activity"/>
    <property type="evidence" value="ECO:0007669"/>
    <property type="project" value="InterPro"/>
</dbReference>
<dbReference type="PANTHER" id="PTHR43056:SF10">
    <property type="entry name" value="COCE_NOND FAMILY, PUTATIVE (AFU_ORTHOLOGUE AFUA_7G00600)-RELATED"/>
    <property type="match status" value="1"/>
</dbReference>
<dbReference type="STRING" id="162209.IJ22_21920"/>
<dbReference type="InterPro" id="IPR050585">
    <property type="entry name" value="Xaa-Pro_dipeptidyl-ppase/CocE"/>
</dbReference>
<dbReference type="Gene3D" id="3.40.50.1820">
    <property type="entry name" value="alpha/beta hydrolase"/>
    <property type="match status" value="1"/>
</dbReference>
<evidence type="ECO:0000313" key="4">
    <source>
        <dbReference type="Proteomes" id="UP000061660"/>
    </source>
</evidence>
<feature type="domain" description="Xaa-Pro dipeptidyl-peptidase C-terminal" evidence="2">
    <location>
        <begin position="494"/>
        <end position="736"/>
    </location>
</feature>
<reference evidence="4" key="1">
    <citation type="submission" date="2015-12" db="EMBL/GenBank/DDBJ databases">
        <title>Complete genome sequences of two moderately thermophilic Paenibacillus species.</title>
        <authorList>
            <person name="Butler R.III."/>
            <person name="Wang J."/>
            <person name="Stark B.C."/>
            <person name="Pombert J.-F."/>
        </authorList>
    </citation>
    <scope>NUCLEOTIDE SEQUENCE [LARGE SCALE GENOMIC DNA]</scope>
    <source>
        <strain evidence="4">32O-Y</strain>
    </source>
</reference>
<dbReference type="NCBIfam" id="TIGR00976">
    <property type="entry name" value="CocE_NonD"/>
    <property type="match status" value="1"/>
</dbReference>
<keyword evidence="4" id="KW-1185">Reference proteome</keyword>
<dbReference type="PANTHER" id="PTHR43056">
    <property type="entry name" value="PEPTIDASE S9 PROLYL OLIGOPEPTIDASE"/>
    <property type="match status" value="1"/>
</dbReference>
<dbReference type="InterPro" id="IPR008979">
    <property type="entry name" value="Galactose-bd-like_sf"/>
</dbReference>
<dbReference type="Gene3D" id="2.60.120.260">
    <property type="entry name" value="Galactose-binding domain-like"/>
    <property type="match status" value="1"/>
</dbReference>
<dbReference type="SUPFAM" id="SSF49785">
    <property type="entry name" value="Galactose-binding domain-like"/>
    <property type="match status" value="1"/>
</dbReference>
<dbReference type="Pfam" id="PF08530">
    <property type="entry name" value="PepX_C"/>
    <property type="match status" value="1"/>
</dbReference>
<dbReference type="KEGG" id="pnp:IJ22_21920"/>
<dbReference type="Pfam" id="PF02129">
    <property type="entry name" value="Peptidase_S15"/>
    <property type="match status" value="1"/>
</dbReference>
<gene>
    <name evidence="3" type="ORF">IJ22_21920</name>
</gene>
<protein>
    <submittedName>
        <fullName evidence="3">X-Pro dipeptidyl-peptidase</fullName>
    </submittedName>
</protein>
<organism evidence="3 4">
    <name type="scientific">Paenibacillus naphthalenovorans</name>
    <dbReference type="NCBI Taxonomy" id="162209"/>
    <lineage>
        <taxon>Bacteria</taxon>
        <taxon>Bacillati</taxon>
        <taxon>Bacillota</taxon>
        <taxon>Bacilli</taxon>
        <taxon>Bacillales</taxon>
        <taxon>Paenibacillaceae</taxon>
        <taxon>Paenibacillus</taxon>
    </lineage>
</organism>
<dbReference type="Proteomes" id="UP000061660">
    <property type="component" value="Chromosome"/>
</dbReference>